<evidence type="ECO:0000313" key="2">
    <source>
        <dbReference type="Proteomes" id="UP000015106"/>
    </source>
</evidence>
<keyword evidence="2" id="KW-1185">Reference proteome</keyword>
<sequence length="58" mass="6503">MLRPPTHLPAAAATSQVQQHQAACYAAQRKETAQILAERRKRDCTVQQGQWIKSTLES</sequence>
<proteinExistence type="predicted"/>
<name>A0A8R7PTX8_TRIUA</name>
<protein>
    <submittedName>
        <fullName evidence="1">Uncharacterized protein</fullName>
    </submittedName>
</protein>
<dbReference type="Proteomes" id="UP000015106">
    <property type="component" value="Chromosome 3"/>
</dbReference>
<organism evidence="1 2">
    <name type="scientific">Triticum urartu</name>
    <name type="common">Red wild einkorn</name>
    <name type="synonym">Crithodium urartu</name>
    <dbReference type="NCBI Taxonomy" id="4572"/>
    <lineage>
        <taxon>Eukaryota</taxon>
        <taxon>Viridiplantae</taxon>
        <taxon>Streptophyta</taxon>
        <taxon>Embryophyta</taxon>
        <taxon>Tracheophyta</taxon>
        <taxon>Spermatophyta</taxon>
        <taxon>Magnoliopsida</taxon>
        <taxon>Liliopsida</taxon>
        <taxon>Poales</taxon>
        <taxon>Poaceae</taxon>
        <taxon>BOP clade</taxon>
        <taxon>Pooideae</taxon>
        <taxon>Triticodae</taxon>
        <taxon>Triticeae</taxon>
        <taxon>Triticinae</taxon>
        <taxon>Triticum</taxon>
    </lineage>
</organism>
<dbReference type="AlphaFoldDB" id="A0A8R7PTX8"/>
<accession>A0A8R7PTX8</accession>
<dbReference type="EnsemblPlants" id="TuG1812G0300003005.01.T01">
    <property type="protein sequence ID" value="TuG1812G0300003005.01.T01"/>
    <property type="gene ID" value="TuG1812G0300003005.01"/>
</dbReference>
<evidence type="ECO:0000313" key="1">
    <source>
        <dbReference type="EnsemblPlants" id="TuG1812G0300003005.01.T01"/>
    </source>
</evidence>
<reference evidence="2" key="1">
    <citation type="journal article" date="2013" name="Nature">
        <title>Draft genome of the wheat A-genome progenitor Triticum urartu.</title>
        <authorList>
            <person name="Ling H.Q."/>
            <person name="Zhao S."/>
            <person name="Liu D."/>
            <person name="Wang J."/>
            <person name="Sun H."/>
            <person name="Zhang C."/>
            <person name="Fan H."/>
            <person name="Li D."/>
            <person name="Dong L."/>
            <person name="Tao Y."/>
            <person name="Gao C."/>
            <person name="Wu H."/>
            <person name="Li Y."/>
            <person name="Cui Y."/>
            <person name="Guo X."/>
            <person name="Zheng S."/>
            <person name="Wang B."/>
            <person name="Yu K."/>
            <person name="Liang Q."/>
            <person name="Yang W."/>
            <person name="Lou X."/>
            <person name="Chen J."/>
            <person name="Feng M."/>
            <person name="Jian J."/>
            <person name="Zhang X."/>
            <person name="Luo G."/>
            <person name="Jiang Y."/>
            <person name="Liu J."/>
            <person name="Wang Z."/>
            <person name="Sha Y."/>
            <person name="Zhang B."/>
            <person name="Wu H."/>
            <person name="Tang D."/>
            <person name="Shen Q."/>
            <person name="Xue P."/>
            <person name="Zou S."/>
            <person name="Wang X."/>
            <person name="Liu X."/>
            <person name="Wang F."/>
            <person name="Yang Y."/>
            <person name="An X."/>
            <person name="Dong Z."/>
            <person name="Zhang K."/>
            <person name="Zhang X."/>
            <person name="Luo M.C."/>
            <person name="Dvorak J."/>
            <person name="Tong Y."/>
            <person name="Wang J."/>
            <person name="Yang H."/>
            <person name="Li Z."/>
            <person name="Wang D."/>
            <person name="Zhang A."/>
            <person name="Wang J."/>
        </authorList>
    </citation>
    <scope>NUCLEOTIDE SEQUENCE</scope>
    <source>
        <strain evidence="2">cv. G1812</strain>
    </source>
</reference>
<reference evidence="1" key="2">
    <citation type="submission" date="2018-03" db="EMBL/GenBank/DDBJ databases">
        <title>The Triticum urartu genome reveals the dynamic nature of wheat genome evolution.</title>
        <authorList>
            <person name="Ling H."/>
            <person name="Ma B."/>
            <person name="Shi X."/>
            <person name="Liu H."/>
            <person name="Dong L."/>
            <person name="Sun H."/>
            <person name="Cao Y."/>
            <person name="Gao Q."/>
            <person name="Zheng S."/>
            <person name="Li Y."/>
            <person name="Yu Y."/>
            <person name="Du H."/>
            <person name="Qi M."/>
            <person name="Li Y."/>
            <person name="Yu H."/>
            <person name="Cui Y."/>
            <person name="Wang N."/>
            <person name="Chen C."/>
            <person name="Wu H."/>
            <person name="Zhao Y."/>
            <person name="Zhang J."/>
            <person name="Li Y."/>
            <person name="Zhou W."/>
            <person name="Zhang B."/>
            <person name="Hu W."/>
            <person name="Eijk M."/>
            <person name="Tang J."/>
            <person name="Witsenboer H."/>
            <person name="Zhao S."/>
            <person name="Li Z."/>
            <person name="Zhang A."/>
            <person name="Wang D."/>
            <person name="Liang C."/>
        </authorList>
    </citation>
    <scope>NUCLEOTIDE SEQUENCE [LARGE SCALE GENOMIC DNA]</scope>
    <source>
        <strain evidence="1">cv. G1812</strain>
    </source>
</reference>
<dbReference type="Gramene" id="TuG1812G0300003005.01.T01">
    <property type="protein sequence ID" value="TuG1812G0300003005.01.T01"/>
    <property type="gene ID" value="TuG1812G0300003005.01"/>
</dbReference>
<reference evidence="1" key="3">
    <citation type="submission" date="2022-06" db="UniProtKB">
        <authorList>
            <consortium name="EnsemblPlants"/>
        </authorList>
    </citation>
    <scope>IDENTIFICATION</scope>
</reference>